<dbReference type="InterPro" id="IPR000237">
    <property type="entry name" value="GRIP_dom"/>
</dbReference>
<dbReference type="SMART" id="SM00755">
    <property type="entry name" value="Grip"/>
    <property type="match status" value="1"/>
</dbReference>
<evidence type="ECO:0000259" key="4">
    <source>
        <dbReference type="PROSITE" id="PS50913"/>
    </source>
</evidence>
<feature type="compositionally biased region" description="Basic and acidic residues" evidence="3">
    <location>
        <begin position="254"/>
        <end position="263"/>
    </location>
</feature>
<feature type="compositionally biased region" description="Low complexity" evidence="3">
    <location>
        <begin position="96"/>
        <end position="108"/>
    </location>
</feature>
<name>A0A9P5PSB6_9AGAR</name>
<feature type="compositionally biased region" description="Polar residues" evidence="3">
    <location>
        <begin position="22"/>
        <end position="70"/>
    </location>
</feature>
<keyword evidence="6" id="KW-1185">Reference proteome</keyword>
<dbReference type="Proteomes" id="UP000772434">
    <property type="component" value="Unassembled WGS sequence"/>
</dbReference>
<keyword evidence="1 2" id="KW-0175">Coiled coil</keyword>
<dbReference type="PANTHER" id="PTHR23160:SF19">
    <property type="entry name" value="MYOSIN HEAVY CHAIN-RELATED PROTEIN"/>
    <property type="match status" value="1"/>
</dbReference>
<evidence type="ECO:0000256" key="2">
    <source>
        <dbReference type="SAM" id="Coils"/>
    </source>
</evidence>
<feature type="region of interest" description="Disordered" evidence="3">
    <location>
        <begin position="1"/>
        <end position="210"/>
    </location>
</feature>
<sequence length="876" mass="98453">MFSQFRQAVETFTPRNADDTAPNESHSRSSSLEVKSPTPSQLAENALSSLRKSFSPQPSAGSPTSPQRSPATPKPHKSTLEERLRAAAAFTIGDASNSSSPQRSVRVSPAPPVSIRDRPLSPSSTPLPDSPVIMAQLPASLPASTSQDPLGVLPFSQTSTKAQEETEERESSPTKSESQSMTLQAVEEHKGGTEDITDKEGVYNMENDESVVKDIEERTITEPDVPAVADYTAAADISQKVEQEAEPVFISEQSHQEKARLSEEELTPSAVAPSSTPTTVEELQSRLKLVEQRFTDVSTSFKRLQAEKSAADAVLRELTPLESLRESDALRDYLKNIGLKVELSQDEINRLNTKLQTQDGRFEELRDTHRLESRSQSNQIDTLKKQLVESESLLKASQETSEELEKLRAEIQRLNGEVAQGREMMKDEEEKRMKAISLLKTVRQKLTKAEKDRDDAVKEASMLKEKEKSERVREEAEKSKHQNEVDSLNTERERAIASLKSQFEKELAATKERHEKELAAMRAELELDAVTVKATHDKEISSKNSRITQLENSLNTVVRDKNSFFEQVQLRQAEAESSQAHLESLQSQNAELQHQLREHEDRAVLLNEELLEARRERDSKSRDSTASTDAARLIATVEAKYEGKLTELKRILNNAEKERNESDAEWSRKLREKNKETERLNGLLGSATQSKAQDEGVVQDLRVEISLLQEKIQAGQKEISLLHAQIAQFKDNENSVASREADTATKIKILEEKLEEDKSRESQLRASNKTLREELRKVQSSAALLDRQRNPGVGYWTSRPDASSDSITSSTSPPPSRTSIDKAPVNNEEEEVNLEYLRNVILQFLEHKEMRPNLVRVLSIILHFTPQETRRLMAKV</sequence>
<feature type="coiled-coil region" evidence="2">
    <location>
        <begin position="747"/>
        <end position="788"/>
    </location>
</feature>
<evidence type="ECO:0000256" key="3">
    <source>
        <dbReference type="SAM" id="MobiDB-lite"/>
    </source>
</evidence>
<comment type="caution">
    <text evidence="5">The sequence shown here is derived from an EMBL/GenBank/DDBJ whole genome shotgun (WGS) entry which is preliminary data.</text>
</comment>
<feature type="compositionally biased region" description="Basic and acidic residues" evidence="3">
    <location>
        <begin position="186"/>
        <end position="201"/>
    </location>
</feature>
<feature type="region of interest" description="Disordered" evidence="3">
    <location>
        <begin position="447"/>
        <end position="488"/>
    </location>
</feature>
<evidence type="ECO:0000313" key="5">
    <source>
        <dbReference type="EMBL" id="KAF9069113.1"/>
    </source>
</evidence>
<dbReference type="OrthoDB" id="1926336at2759"/>
<evidence type="ECO:0000256" key="1">
    <source>
        <dbReference type="ARBA" id="ARBA00023054"/>
    </source>
</evidence>
<dbReference type="Pfam" id="PF01465">
    <property type="entry name" value="GRIP"/>
    <property type="match status" value="1"/>
</dbReference>
<organism evidence="5 6">
    <name type="scientific">Rhodocollybia butyracea</name>
    <dbReference type="NCBI Taxonomy" id="206335"/>
    <lineage>
        <taxon>Eukaryota</taxon>
        <taxon>Fungi</taxon>
        <taxon>Dikarya</taxon>
        <taxon>Basidiomycota</taxon>
        <taxon>Agaricomycotina</taxon>
        <taxon>Agaricomycetes</taxon>
        <taxon>Agaricomycetidae</taxon>
        <taxon>Agaricales</taxon>
        <taxon>Marasmiineae</taxon>
        <taxon>Omphalotaceae</taxon>
        <taxon>Rhodocollybia</taxon>
    </lineage>
</organism>
<evidence type="ECO:0000313" key="6">
    <source>
        <dbReference type="Proteomes" id="UP000772434"/>
    </source>
</evidence>
<feature type="region of interest" description="Disordered" evidence="3">
    <location>
        <begin position="789"/>
        <end position="826"/>
    </location>
</feature>
<feature type="region of interest" description="Disordered" evidence="3">
    <location>
        <begin position="251"/>
        <end position="279"/>
    </location>
</feature>
<dbReference type="AlphaFoldDB" id="A0A9P5PSB6"/>
<feature type="compositionally biased region" description="Polar residues" evidence="3">
    <location>
        <begin position="173"/>
        <end position="183"/>
    </location>
</feature>
<dbReference type="EMBL" id="JADNRY010000054">
    <property type="protein sequence ID" value="KAF9069113.1"/>
    <property type="molecule type" value="Genomic_DNA"/>
</dbReference>
<accession>A0A9P5PSB6</accession>
<feature type="compositionally biased region" description="Low complexity" evidence="3">
    <location>
        <begin position="120"/>
        <end position="131"/>
    </location>
</feature>
<dbReference type="PANTHER" id="PTHR23160">
    <property type="entry name" value="SYNAPTONEMAL COMPLEX PROTEIN-RELATED"/>
    <property type="match status" value="1"/>
</dbReference>
<gene>
    <name evidence="5" type="ORF">BDP27DRAFT_1294260</name>
</gene>
<dbReference type="PROSITE" id="PS50913">
    <property type="entry name" value="GRIP"/>
    <property type="match status" value="1"/>
</dbReference>
<protein>
    <recommendedName>
        <fullName evidence="4">GRIP domain-containing protein</fullName>
    </recommendedName>
</protein>
<dbReference type="Gene3D" id="1.10.220.60">
    <property type="entry name" value="GRIP domain"/>
    <property type="match status" value="1"/>
</dbReference>
<proteinExistence type="predicted"/>
<feature type="domain" description="GRIP" evidence="4">
    <location>
        <begin position="827"/>
        <end position="875"/>
    </location>
</feature>
<feature type="compositionally biased region" description="Low complexity" evidence="3">
    <location>
        <begin position="798"/>
        <end position="811"/>
    </location>
</feature>
<feature type="coiled-coil region" evidence="2">
    <location>
        <begin position="575"/>
        <end position="665"/>
    </location>
</feature>
<reference evidence="5" key="1">
    <citation type="submission" date="2020-11" db="EMBL/GenBank/DDBJ databases">
        <authorList>
            <consortium name="DOE Joint Genome Institute"/>
            <person name="Ahrendt S."/>
            <person name="Riley R."/>
            <person name="Andreopoulos W."/>
            <person name="Labutti K."/>
            <person name="Pangilinan J."/>
            <person name="Ruiz-Duenas F.J."/>
            <person name="Barrasa J.M."/>
            <person name="Sanchez-Garcia M."/>
            <person name="Camarero S."/>
            <person name="Miyauchi S."/>
            <person name="Serrano A."/>
            <person name="Linde D."/>
            <person name="Babiker R."/>
            <person name="Drula E."/>
            <person name="Ayuso-Fernandez I."/>
            <person name="Pacheco R."/>
            <person name="Padilla G."/>
            <person name="Ferreira P."/>
            <person name="Barriuso J."/>
            <person name="Kellner H."/>
            <person name="Castanera R."/>
            <person name="Alfaro M."/>
            <person name="Ramirez L."/>
            <person name="Pisabarro A.G."/>
            <person name="Kuo A."/>
            <person name="Tritt A."/>
            <person name="Lipzen A."/>
            <person name="He G."/>
            <person name="Yan M."/>
            <person name="Ng V."/>
            <person name="Cullen D."/>
            <person name="Martin F."/>
            <person name="Rosso M.-N."/>
            <person name="Henrissat B."/>
            <person name="Hibbett D."/>
            <person name="Martinez A.T."/>
            <person name="Grigoriev I.V."/>
        </authorList>
    </citation>
    <scope>NUCLEOTIDE SEQUENCE</scope>
    <source>
        <strain evidence="5">AH 40177</strain>
    </source>
</reference>